<evidence type="ECO:0000313" key="2">
    <source>
        <dbReference type="Proteomes" id="UP000254869"/>
    </source>
</evidence>
<name>A0A370IH61_9NOCA</name>
<evidence type="ECO:0000313" key="1">
    <source>
        <dbReference type="EMBL" id="RDI69491.1"/>
    </source>
</evidence>
<evidence type="ECO:0008006" key="3">
    <source>
        <dbReference type="Google" id="ProtNLM"/>
    </source>
</evidence>
<dbReference type="PANTHER" id="PTHR28055">
    <property type="entry name" value="ALTERED INHERITANCE OF MITOCHONDRIA PROTEIN 41, MITOCHONDRIAL"/>
    <property type="match status" value="1"/>
</dbReference>
<reference evidence="1 2" key="1">
    <citation type="submission" date="2018-07" db="EMBL/GenBank/DDBJ databases">
        <title>Genomic Encyclopedia of Type Strains, Phase IV (KMG-IV): sequencing the most valuable type-strain genomes for metagenomic binning, comparative biology and taxonomic classification.</title>
        <authorList>
            <person name="Goeker M."/>
        </authorList>
    </citation>
    <scope>NUCLEOTIDE SEQUENCE [LARGE SCALE GENOMIC DNA]</scope>
    <source>
        <strain evidence="1 2">DSM 44290</strain>
    </source>
</reference>
<comment type="caution">
    <text evidence="1">The sequence shown here is derived from an EMBL/GenBank/DDBJ whole genome shotgun (WGS) entry which is preliminary data.</text>
</comment>
<dbReference type="STRING" id="1210086.GCA_001613105_03155"/>
<dbReference type="Pfam" id="PF09424">
    <property type="entry name" value="YqeY"/>
    <property type="match status" value="1"/>
</dbReference>
<dbReference type="AlphaFoldDB" id="A0A370IH61"/>
<accession>A0A370IH61</accession>
<dbReference type="InterPro" id="IPR042184">
    <property type="entry name" value="YqeY/Aim41_N"/>
</dbReference>
<organism evidence="1 2">
    <name type="scientific">Nocardia pseudobrasiliensis</name>
    <dbReference type="NCBI Taxonomy" id="45979"/>
    <lineage>
        <taxon>Bacteria</taxon>
        <taxon>Bacillati</taxon>
        <taxon>Actinomycetota</taxon>
        <taxon>Actinomycetes</taxon>
        <taxon>Mycobacteriales</taxon>
        <taxon>Nocardiaceae</taxon>
        <taxon>Nocardia</taxon>
    </lineage>
</organism>
<dbReference type="Proteomes" id="UP000254869">
    <property type="component" value="Unassembled WGS sequence"/>
</dbReference>
<dbReference type="EMBL" id="QQBC01000001">
    <property type="protein sequence ID" value="RDI69491.1"/>
    <property type="molecule type" value="Genomic_DNA"/>
</dbReference>
<gene>
    <name evidence="1" type="ORF">DFR76_1011032</name>
</gene>
<dbReference type="Gene3D" id="1.10.1510.10">
    <property type="entry name" value="Uncharacterised protein YqeY/AIM41 PF09424, N-terminal domain"/>
    <property type="match status" value="1"/>
</dbReference>
<dbReference type="InterPro" id="IPR019004">
    <property type="entry name" value="YqeY/Aim41"/>
</dbReference>
<protein>
    <recommendedName>
        <fullName evidence="3">GatB/YqeY domain-containing protein</fullName>
    </recommendedName>
</protein>
<proteinExistence type="predicted"/>
<dbReference type="RefSeq" id="WP_067998275.1">
    <property type="nucleotide sequence ID" value="NZ_QQBC01000001.1"/>
</dbReference>
<keyword evidence="2" id="KW-1185">Reference proteome</keyword>
<sequence length="123" mass="12973">MSTNPTESLSLRARLRAALPDAMKRRDRAAAAALRSALGAIDNAEAVDVAEVRAGAIESSPVGLGAAEVRRRELTEADIERIVRAEVGERLTAASEYEALGRSDRADQLRAEASALSAHLPPG</sequence>
<dbReference type="PANTHER" id="PTHR28055:SF1">
    <property type="entry name" value="ALTERED INHERITANCE OF MITOCHONDRIA PROTEIN 41, MITOCHONDRIAL"/>
    <property type="match status" value="1"/>
</dbReference>